<dbReference type="PANTHER" id="PTHR33877">
    <property type="entry name" value="SLL1193 PROTEIN"/>
    <property type="match status" value="1"/>
</dbReference>
<dbReference type="SMART" id="SM00507">
    <property type="entry name" value="HNHc"/>
    <property type="match status" value="1"/>
</dbReference>
<keyword evidence="4" id="KW-1185">Reference proteome</keyword>
<dbReference type="STRING" id="928724.SacglDRAFT_01311"/>
<dbReference type="Gene3D" id="1.10.30.50">
    <property type="match status" value="1"/>
</dbReference>
<feature type="domain" description="HNH nuclease" evidence="2">
    <location>
        <begin position="145"/>
        <end position="194"/>
    </location>
</feature>
<protein>
    <submittedName>
        <fullName evidence="3">Restriction endonuclease</fullName>
    </submittedName>
</protein>
<accession>I1CZW5</accession>
<organism evidence="3 4">
    <name type="scientific">Saccharomonospora glauca K62</name>
    <dbReference type="NCBI Taxonomy" id="928724"/>
    <lineage>
        <taxon>Bacteria</taxon>
        <taxon>Bacillati</taxon>
        <taxon>Actinomycetota</taxon>
        <taxon>Actinomycetes</taxon>
        <taxon>Pseudonocardiales</taxon>
        <taxon>Pseudonocardiaceae</taxon>
        <taxon>Saccharomonospora</taxon>
    </lineage>
</organism>
<gene>
    <name evidence="3" type="ORF">SacglDRAFT_01311</name>
</gene>
<dbReference type="Pfam" id="PF14279">
    <property type="entry name" value="HNH_5"/>
    <property type="match status" value="1"/>
</dbReference>
<name>I1CZW5_9PSEU</name>
<reference evidence="3 4" key="1">
    <citation type="submission" date="2011-09" db="EMBL/GenBank/DDBJ databases">
        <authorList>
            <consortium name="US DOE Joint Genome Institute (JGI-PGF)"/>
            <person name="Lucas S."/>
            <person name="Han J."/>
            <person name="Lapidus A."/>
            <person name="Cheng J.-F."/>
            <person name="Goodwin L."/>
            <person name="Pitluck S."/>
            <person name="Peters L."/>
            <person name="Land M.L."/>
            <person name="Hauser L."/>
            <person name="Brambilla E."/>
            <person name="Klenk H.-P."/>
            <person name="Woyke T.J."/>
        </authorList>
    </citation>
    <scope>NUCLEOTIDE SEQUENCE [LARGE SCALE GENOMIC DNA]</scope>
    <source>
        <strain evidence="3 4">K62</strain>
    </source>
</reference>
<dbReference type="Proteomes" id="UP000005087">
    <property type="component" value="Chromosome"/>
</dbReference>
<dbReference type="FunFam" id="1.10.30.50:FF:000001">
    <property type="entry name" value="HNH endonuclease"/>
    <property type="match status" value="1"/>
</dbReference>
<dbReference type="InterPro" id="IPR003615">
    <property type="entry name" value="HNH_nuc"/>
</dbReference>
<dbReference type="CDD" id="cd00085">
    <property type="entry name" value="HNHc"/>
    <property type="match status" value="1"/>
</dbReference>
<dbReference type="HOGENOM" id="CLU_099824_2_0_11"/>
<evidence type="ECO:0000256" key="1">
    <source>
        <dbReference type="SAM" id="MobiDB-lite"/>
    </source>
</evidence>
<dbReference type="PANTHER" id="PTHR33877:SF2">
    <property type="entry name" value="OS07G0170200 PROTEIN"/>
    <property type="match status" value="1"/>
</dbReference>
<dbReference type="RefSeq" id="WP_005462784.1">
    <property type="nucleotide sequence ID" value="NZ_CM001484.1"/>
</dbReference>
<evidence type="ECO:0000313" key="4">
    <source>
        <dbReference type="Proteomes" id="UP000005087"/>
    </source>
</evidence>
<feature type="compositionally biased region" description="Basic residues" evidence="1">
    <location>
        <begin position="47"/>
        <end position="56"/>
    </location>
</feature>
<keyword evidence="3" id="KW-0255">Endonuclease</keyword>
<dbReference type="AlphaFoldDB" id="I1CZW5"/>
<dbReference type="InterPro" id="IPR029471">
    <property type="entry name" value="HNH_5"/>
</dbReference>
<dbReference type="eggNOG" id="COG1403">
    <property type="taxonomic scope" value="Bacteria"/>
</dbReference>
<feature type="region of interest" description="Disordered" evidence="1">
    <location>
        <begin position="1"/>
        <end position="74"/>
    </location>
</feature>
<dbReference type="InterPro" id="IPR052892">
    <property type="entry name" value="NA-targeting_endonuclease"/>
</dbReference>
<sequence>MEDRQPRPHGAGTRQPAGSAPETFTPCVPATGMVGPSPTAPPVRVGRVTRSHHRRSRDPGGSVGPSPTSPGTGKRRVLLLNATFEPLTALPLRRAIVLLVCGKAEVVHEDPAGSTLRSATMTVEVPSVIRLSRYVHVPYRAQVPLTRAGLMHRDRFRCAYCGGRAETIDHVVPRSRGGAHSWENCVACCAKCNHRKADKLLSELGWRLRTVPTQPRGPHWRLLAHAKEADPLWQRYLGVPAA</sequence>
<proteinExistence type="predicted"/>
<dbReference type="EMBL" id="CM001484">
    <property type="protein sequence ID" value="EIE98239.1"/>
    <property type="molecule type" value="Genomic_DNA"/>
</dbReference>
<evidence type="ECO:0000313" key="3">
    <source>
        <dbReference type="EMBL" id="EIE98239.1"/>
    </source>
</evidence>
<dbReference type="GO" id="GO:0004519">
    <property type="term" value="F:endonuclease activity"/>
    <property type="evidence" value="ECO:0007669"/>
    <property type="project" value="UniProtKB-KW"/>
</dbReference>
<reference evidence="4" key="2">
    <citation type="submission" date="2012-01" db="EMBL/GenBank/DDBJ databases">
        <title>Noncontiguous Finished sequence of chromosome of Saccharomonospora glauca K62.</title>
        <authorList>
            <consortium name="US DOE Joint Genome Institute"/>
            <person name="Lucas S."/>
            <person name="Han J."/>
            <person name="Lapidus A."/>
            <person name="Cheng J.-F."/>
            <person name="Goodwin L."/>
            <person name="Pitluck S."/>
            <person name="Peters L."/>
            <person name="Mikhailova N."/>
            <person name="Held B."/>
            <person name="Detter J.C."/>
            <person name="Han C."/>
            <person name="Tapia R."/>
            <person name="Land M."/>
            <person name="Hauser L."/>
            <person name="Kyrpides N."/>
            <person name="Ivanova N."/>
            <person name="Pagani I."/>
            <person name="Brambilla E.-M."/>
            <person name="Klenk H.-P."/>
            <person name="Woyke T."/>
        </authorList>
    </citation>
    <scope>NUCLEOTIDE SEQUENCE [LARGE SCALE GENOMIC DNA]</scope>
    <source>
        <strain evidence="4">K62</strain>
    </source>
</reference>
<evidence type="ECO:0000259" key="2">
    <source>
        <dbReference type="SMART" id="SM00507"/>
    </source>
</evidence>
<keyword evidence="3" id="KW-0378">Hydrolase</keyword>
<keyword evidence="3" id="KW-0540">Nuclease</keyword>